<dbReference type="RefSeq" id="XP_064674481.1">
    <property type="nucleotide sequence ID" value="XM_064809112.1"/>
</dbReference>
<accession>A0AAN6TMR1</accession>
<name>A0AAN6TMR1_9PEZI</name>
<dbReference type="GeneID" id="89933235"/>
<keyword evidence="2" id="KW-1185">Reference proteome</keyword>
<organism evidence="1 2">
    <name type="scientific">Canariomyces notabilis</name>
    <dbReference type="NCBI Taxonomy" id="2074819"/>
    <lineage>
        <taxon>Eukaryota</taxon>
        <taxon>Fungi</taxon>
        <taxon>Dikarya</taxon>
        <taxon>Ascomycota</taxon>
        <taxon>Pezizomycotina</taxon>
        <taxon>Sordariomycetes</taxon>
        <taxon>Sordariomycetidae</taxon>
        <taxon>Sordariales</taxon>
        <taxon>Chaetomiaceae</taxon>
        <taxon>Canariomyces</taxon>
    </lineage>
</organism>
<evidence type="ECO:0000313" key="2">
    <source>
        <dbReference type="Proteomes" id="UP001302812"/>
    </source>
</evidence>
<sequence>MLCILRSGSFAVSEMVNQPTMSRVVGRPIQQPKSAFHQLAGGIVLVSSVERKGHKRQGTCELCLARLGRLGSMAVILWPAAADASRFRRSFQLLTYLGRQAPGWGGHFSSFAISICRFKCEMAREWRRTPHPRSPSESCCLGNSETIFVCTRVRRYIQYEDRMVRSPCPKLPTSIHVPRSSKHCLHGAYHCVIYAQSPYA</sequence>
<comment type="caution">
    <text evidence="1">The sequence shown here is derived from an EMBL/GenBank/DDBJ whole genome shotgun (WGS) entry which is preliminary data.</text>
</comment>
<proteinExistence type="predicted"/>
<dbReference type="EMBL" id="MU853333">
    <property type="protein sequence ID" value="KAK4116911.1"/>
    <property type="molecule type" value="Genomic_DNA"/>
</dbReference>
<dbReference type="AlphaFoldDB" id="A0AAN6TMR1"/>
<reference evidence="1" key="1">
    <citation type="journal article" date="2023" name="Mol. Phylogenet. Evol.">
        <title>Genome-scale phylogeny and comparative genomics of the fungal order Sordariales.</title>
        <authorList>
            <person name="Hensen N."/>
            <person name="Bonometti L."/>
            <person name="Westerberg I."/>
            <person name="Brannstrom I.O."/>
            <person name="Guillou S."/>
            <person name="Cros-Aarteil S."/>
            <person name="Calhoun S."/>
            <person name="Haridas S."/>
            <person name="Kuo A."/>
            <person name="Mondo S."/>
            <person name="Pangilinan J."/>
            <person name="Riley R."/>
            <person name="LaButti K."/>
            <person name="Andreopoulos B."/>
            <person name="Lipzen A."/>
            <person name="Chen C."/>
            <person name="Yan M."/>
            <person name="Daum C."/>
            <person name="Ng V."/>
            <person name="Clum A."/>
            <person name="Steindorff A."/>
            <person name="Ohm R.A."/>
            <person name="Martin F."/>
            <person name="Silar P."/>
            <person name="Natvig D.O."/>
            <person name="Lalanne C."/>
            <person name="Gautier V."/>
            <person name="Ament-Velasquez S.L."/>
            <person name="Kruys A."/>
            <person name="Hutchinson M.I."/>
            <person name="Powell A.J."/>
            <person name="Barry K."/>
            <person name="Miller A.N."/>
            <person name="Grigoriev I.V."/>
            <person name="Debuchy R."/>
            <person name="Gladieux P."/>
            <person name="Hiltunen Thoren M."/>
            <person name="Johannesson H."/>
        </authorList>
    </citation>
    <scope>NUCLEOTIDE SEQUENCE</scope>
    <source>
        <strain evidence="1">CBS 508.74</strain>
    </source>
</reference>
<dbReference type="Proteomes" id="UP001302812">
    <property type="component" value="Unassembled WGS sequence"/>
</dbReference>
<reference evidence="1" key="2">
    <citation type="submission" date="2023-05" db="EMBL/GenBank/DDBJ databases">
        <authorList>
            <consortium name="Lawrence Berkeley National Laboratory"/>
            <person name="Steindorff A."/>
            <person name="Hensen N."/>
            <person name="Bonometti L."/>
            <person name="Westerberg I."/>
            <person name="Brannstrom I.O."/>
            <person name="Guillou S."/>
            <person name="Cros-Aarteil S."/>
            <person name="Calhoun S."/>
            <person name="Haridas S."/>
            <person name="Kuo A."/>
            <person name="Mondo S."/>
            <person name="Pangilinan J."/>
            <person name="Riley R."/>
            <person name="Labutti K."/>
            <person name="Andreopoulos B."/>
            <person name="Lipzen A."/>
            <person name="Chen C."/>
            <person name="Yanf M."/>
            <person name="Daum C."/>
            <person name="Ng V."/>
            <person name="Clum A."/>
            <person name="Ohm R."/>
            <person name="Martin F."/>
            <person name="Silar P."/>
            <person name="Natvig D."/>
            <person name="Lalanne C."/>
            <person name="Gautier V."/>
            <person name="Ament-Velasquez S.L."/>
            <person name="Kruys A."/>
            <person name="Hutchinson M.I."/>
            <person name="Powell A.J."/>
            <person name="Barry K."/>
            <person name="Miller A.N."/>
            <person name="Grigoriev I.V."/>
            <person name="Debuchy R."/>
            <person name="Gladieux P."/>
            <person name="Thoren M.H."/>
            <person name="Johannesson H."/>
        </authorList>
    </citation>
    <scope>NUCLEOTIDE SEQUENCE</scope>
    <source>
        <strain evidence="1">CBS 508.74</strain>
    </source>
</reference>
<evidence type="ECO:0000313" key="1">
    <source>
        <dbReference type="EMBL" id="KAK4116911.1"/>
    </source>
</evidence>
<gene>
    <name evidence="1" type="ORF">N656DRAFT_282702</name>
</gene>
<protein>
    <submittedName>
        <fullName evidence="1">Uncharacterized protein</fullName>
    </submittedName>
</protein>